<proteinExistence type="inferred from homology"/>
<accession>A0A2T3A7N0</accession>
<dbReference type="GO" id="GO:0005739">
    <property type="term" value="C:mitochondrion"/>
    <property type="evidence" value="ECO:0007669"/>
    <property type="project" value="TreeGrafter"/>
</dbReference>
<evidence type="ECO:0000256" key="10">
    <source>
        <dbReference type="ARBA" id="ARBA00030592"/>
    </source>
</evidence>
<evidence type="ECO:0000256" key="6">
    <source>
        <dbReference type="ARBA" id="ARBA00022723"/>
    </source>
</evidence>
<evidence type="ECO:0000256" key="1">
    <source>
        <dbReference type="ARBA" id="ARBA00005150"/>
    </source>
</evidence>
<dbReference type="PANTHER" id="PTHR11136">
    <property type="entry name" value="FOLYLPOLYGLUTAMATE SYNTHASE-RELATED"/>
    <property type="match status" value="1"/>
</dbReference>
<dbReference type="Gene3D" id="3.40.1190.10">
    <property type="entry name" value="Mur-like, catalytic domain"/>
    <property type="match status" value="1"/>
</dbReference>
<dbReference type="EMBL" id="KZ678444">
    <property type="protein sequence ID" value="PSR84378.1"/>
    <property type="molecule type" value="Genomic_DNA"/>
</dbReference>
<dbReference type="GO" id="GO:0005829">
    <property type="term" value="C:cytosol"/>
    <property type="evidence" value="ECO:0007669"/>
    <property type="project" value="TreeGrafter"/>
</dbReference>
<evidence type="ECO:0000256" key="2">
    <source>
        <dbReference type="ARBA" id="ARBA00008276"/>
    </source>
</evidence>
<dbReference type="InterPro" id="IPR036565">
    <property type="entry name" value="Mur-like_cat_sf"/>
</dbReference>
<dbReference type="SUPFAM" id="SSF53244">
    <property type="entry name" value="MurD-like peptide ligases, peptide-binding domain"/>
    <property type="match status" value="1"/>
</dbReference>
<dbReference type="PANTHER" id="PTHR11136:SF5">
    <property type="entry name" value="FOLYLPOLYGLUTAMATE SYNTHASE, MITOCHONDRIAL"/>
    <property type="match status" value="1"/>
</dbReference>
<evidence type="ECO:0000256" key="5">
    <source>
        <dbReference type="ARBA" id="ARBA00022598"/>
    </source>
</evidence>
<dbReference type="AlphaFoldDB" id="A0A2T3A7N0"/>
<evidence type="ECO:0000256" key="7">
    <source>
        <dbReference type="ARBA" id="ARBA00022741"/>
    </source>
</evidence>
<evidence type="ECO:0000256" key="9">
    <source>
        <dbReference type="ARBA" id="ARBA00022842"/>
    </source>
</evidence>
<evidence type="ECO:0000256" key="8">
    <source>
        <dbReference type="ARBA" id="ARBA00022840"/>
    </source>
</evidence>
<evidence type="ECO:0000256" key="12">
    <source>
        <dbReference type="ARBA" id="ARBA00047493"/>
    </source>
</evidence>
<dbReference type="STRING" id="2025994.A0A2T3A7N0"/>
<evidence type="ECO:0000256" key="4">
    <source>
        <dbReference type="ARBA" id="ARBA00022563"/>
    </source>
</evidence>
<dbReference type="UniPathway" id="UPA00850"/>
<evidence type="ECO:0000313" key="13">
    <source>
        <dbReference type="EMBL" id="PSR84378.1"/>
    </source>
</evidence>
<keyword evidence="8" id="KW-0067">ATP-binding</keyword>
<keyword evidence="5 13" id="KW-0436">Ligase</keyword>
<evidence type="ECO:0000256" key="11">
    <source>
        <dbReference type="ARBA" id="ARBA00030876"/>
    </source>
</evidence>
<keyword evidence="6" id="KW-0479">Metal-binding</keyword>
<dbReference type="OrthoDB" id="5212574at2759"/>
<dbReference type="InParanoid" id="A0A2T3A7N0"/>
<sequence length="451" mass="50391">MRQWLHRLGHTEEDIDNLNIIHVAGTKGKGSTCAYIESFLRYHGKGINFPRKTGLYTSPHLISVNERIRINFEPLSYAQFSQYVFEVRDGLALDNDLQGPGFLQLLAIISFHAFLREKVDVAIYETHHGGEYCATNIIRRPVVTAVTIIDKDHLVDLGPSIENVAWHKAGIFKEGSRAFTVPQQPKVLSILQGRATDKQLALEVVDIDSRLPIAFSSSVQRSNCSLAKAVANAFLSIKSPGGRPRQLSESDILEGIKHFYWPGRFEIIHHDSFTWFLDGAHNEISVEVAAKWFQNQSTSDKSGDVTRILIFTQFSDKRDTQAVLSCLARSLSMQIHLVIFTTNRPGYGDVESCLNQSNMPEQEFSEVESELLDKYSRTWENIKSHSGGCIYRASTVKDAVHLAEKKGNLQGQTHVLVTGSLYLVGAVLGLRVQNLARTANSTTSSTVPDRH</sequence>
<reference evidence="13 14" key="1">
    <citation type="journal article" date="2018" name="Mycol. Prog.">
        <title>Coniella lustricola, a new species from submerged detritus.</title>
        <authorList>
            <person name="Raudabaugh D.B."/>
            <person name="Iturriaga T."/>
            <person name="Carver A."/>
            <person name="Mondo S."/>
            <person name="Pangilinan J."/>
            <person name="Lipzen A."/>
            <person name="He G."/>
            <person name="Amirebrahimi M."/>
            <person name="Grigoriev I.V."/>
            <person name="Miller A.N."/>
        </authorList>
    </citation>
    <scope>NUCLEOTIDE SEQUENCE [LARGE SCALE GENOMIC DNA]</scope>
    <source>
        <strain evidence="13 14">B22-T-1</strain>
    </source>
</reference>
<comment type="similarity">
    <text evidence="2">Belongs to the folylpolyglutamate synthase family.</text>
</comment>
<dbReference type="Gene3D" id="3.90.190.20">
    <property type="entry name" value="Mur ligase, C-terminal domain"/>
    <property type="match status" value="1"/>
</dbReference>
<dbReference type="GO" id="GO:0005524">
    <property type="term" value="F:ATP binding"/>
    <property type="evidence" value="ECO:0007669"/>
    <property type="project" value="UniProtKB-KW"/>
</dbReference>
<protein>
    <recommendedName>
        <fullName evidence="3">tetrahydrofolate synthase</fullName>
        <ecNumber evidence="3">6.3.2.17</ecNumber>
    </recommendedName>
    <alternativeName>
        <fullName evidence="11">Folylpoly-gamma-glutamate synthetase</fullName>
    </alternativeName>
    <alternativeName>
        <fullName evidence="10">Tetrahydrofolylpolyglutamate synthase</fullName>
    </alternativeName>
</protein>
<evidence type="ECO:0000313" key="14">
    <source>
        <dbReference type="Proteomes" id="UP000241462"/>
    </source>
</evidence>
<gene>
    <name evidence="13" type="ORF">BD289DRAFT_434268</name>
</gene>
<dbReference type="Proteomes" id="UP000241462">
    <property type="component" value="Unassembled WGS sequence"/>
</dbReference>
<keyword evidence="9" id="KW-0460">Magnesium</keyword>
<dbReference type="GO" id="GO:0004326">
    <property type="term" value="F:tetrahydrofolylpolyglutamate synthase activity"/>
    <property type="evidence" value="ECO:0007669"/>
    <property type="project" value="UniProtKB-EC"/>
</dbReference>
<dbReference type="NCBIfam" id="TIGR01499">
    <property type="entry name" value="folC"/>
    <property type="match status" value="1"/>
</dbReference>
<dbReference type="SUPFAM" id="SSF53623">
    <property type="entry name" value="MurD-like peptide ligases, catalytic domain"/>
    <property type="match status" value="1"/>
</dbReference>
<comment type="catalytic activity">
    <reaction evidence="12">
        <text>(6S)-5,6,7,8-tetrahydrofolyl-(gamma-L-Glu)(n) + L-glutamate + ATP = (6S)-5,6,7,8-tetrahydrofolyl-(gamma-L-Glu)(n+1) + ADP + phosphate + H(+)</text>
        <dbReference type="Rhea" id="RHEA:10580"/>
        <dbReference type="Rhea" id="RHEA-COMP:14738"/>
        <dbReference type="Rhea" id="RHEA-COMP:14740"/>
        <dbReference type="ChEBI" id="CHEBI:15378"/>
        <dbReference type="ChEBI" id="CHEBI:29985"/>
        <dbReference type="ChEBI" id="CHEBI:30616"/>
        <dbReference type="ChEBI" id="CHEBI:43474"/>
        <dbReference type="ChEBI" id="CHEBI:141005"/>
        <dbReference type="ChEBI" id="CHEBI:456216"/>
        <dbReference type="EC" id="6.3.2.17"/>
    </reaction>
</comment>
<keyword evidence="7" id="KW-0547">Nucleotide-binding</keyword>
<organism evidence="13 14">
    <name type="scientific">Coniella lustricola</name>
    <dbReference type="NCBI Taxonomy" id="2025994"/>
    <lineage>
        <taxon>Eukaryota</taxon>
        <taxon>Fungi</taxon>
        <taxon>Dikarya</taxon>
        <taxon>Ascomycota</taxon>
        <taxon>Pezizomycotina</taxon>
        <taxon>Sordariomycetes</taxon>
        <taxon>Sordariomycetidae</taxon>
        <taxon>Diaporthales</taxon>
        <taxon>Schizoparmaceae</taxon>
        <taxon>Coniella</taxon>
    </lineage>
</organism>
<dbReference type="GO" id="GO:0046872">
    <property type="term" value="F:metal ion binding"/>
    <property type="evidence" value="ECO:0007669"/>
    <property type="project" value="UniProtKB-KW"/>
</dbReference>
<keyword evidence="14" id="KW-1185">Reference proteome</keyword>
<dbReference type="EC" id="6.3.2.17" evidence="3"/>
<dbReference type="InterPro" id="IPR001645">
    <property type="entry name" value="Folylpolyglutamate_synth"/>
</dbReference>
<dbReference type="InterPro" id="IPR036615">
    <property type="entry name" value="Mur_ligase_C_dom_sf"/>
</dbReference>
<name>A0A2T3A7N0_9PEZI</name>
<keyword evidence="4" id="KW-0554">One-carbon metabolism</keyword>
<comment type="pathway">
    <text evidence="1">Cofactor biosynthesis; tetrahydrofolylpolyglutamate biosynthesis.</text>
</comment>
<dbReference type="GO" id="GO:0006730">
    <property type="term" value="P:one-carbon metabolic process"/>
    <property type="evidence" value="ECO:0007669"/>
    <property type="project" value="UniProtKB-KW"/>
</dbReference>
<evidence type="ECO:0000256" key="3">
    <source>
        <dbReference type="ARBA" id="ARBA00013025"/>
    </source>
</evidence>